<feature type="binding site" evidence="2">
    <location>
        <position position="39"/>
    </location>
    <ligand>
        <name>Fe cation</name>
        <dbReference type="ChEBI" id="CHEBI:24875"/>
        <label>1</label>
    </ligand>
</feature>
<dbReference type="EMBL" id="CP006682">
    <property type="protein sequence ID" value="AHB36655.1"/>
    <property type="molecule type" value="Genomic_DNA"/>
</dbReference>
<dbReference type="eggNOG" id="COG1692">
    <property type="taxonomic scope" value="Bacteria"/>
</dbReference>
<dbReference type="Pfam" id="PF13277">
    <property type="entry name" value="YmdB"/>
    <property type="match status" value="1"/>
</dbReference>
<dbReference type="SUPFAM" id="SSF56300">
    <property type="entry name" value="Metallo-dependent phosphatases"/>
    <property type="match status" value="1"/>
</dbReference>
<feature type="binding site" evidence="2">
    <location>
        <position position="8"/>
    </location>
    <ligand>
        <name>Fe cation</name>
        <dbReference type="ChEBI" id="CHEBI:24875"/>
        <label>1</label>
    </ligand>
</feature>
<feature type="binding site" evidence="2">
    <location>
        <position position="67"/>
    </location>
    <ligand>
        <name>Fe cation</name>
        <dbReference type="ChEBI" id="CHEBI:24875"/>
        <label>2</label>
    </ligand>
</feature>
<name>V5RLF1_SPIAP</name>
<feature type="binding site" evidence="2">
    <location>
        <position position="40"/>
    </location>
    <ligand>
        <name>Fe cation</name>
        <dbReference type="ChEBI" id="CHEBI:24875"/>
        <label>1</label>
    </ligand>
</feature>
<dbReference type="OrthoDB" id="9801109at2"/>
<dbReference type="RefSeq" id="WP_023789959.1">
    <property type="nucleotide sequence ID" value="NC_022998.1"/>
</dbReference>
<dbReference type="NCBIfam" id="TIGR00282">
    <property type="entry name" value="TIGR00282 family metallophosphoesterase"/>
    <property type="match status" value="1"/>
</dbReference>
<sequence length="259" mass="28997">MNILLVGDVYSKSGRDAISKYLKDIIIKEKIDFTIVNGENISHGKGINKNHYTFLKKMGVDVITSGNHIFKSSDTVDFIDNVDDLLRPANMNSYLPGKGSNVYKAKGKKIRVTNLMGKTYMEHVNNPYESMDKILSEDNSDIHIVDFHGEASAEKIAFAWNYDGKIDVLVGTHTHVQTADERILNKGTAFITDMGMTGAYDSIIGANPEEVIKKEKLGIPTKFVPSTNEGMLNGVIVYFNENNQPTSIKRVFKYNEHKK</sequence>
<feature type="binding site" evidence="2">
    <location>
        <position position="148"/>
    </location>
    <ligand>
        <name>Fe cation</name>
        <dbReference type="ChEBI" id="CHEBI:24875"/>
        <label>2</label>
    </ligand>
</feature>
<dbReference type="PANTHER" id="PTHR36303:SF1">
    <property type="entry name" value="2',3'-CYCLIC-NUCLEOTIDE 2'-PHOSPHODIESTERASE"/>
    <property type="match status" value="1"/>
</dbReference>
<protein>
    <submittedName>
        <fullName evidence="3">Putative metallophosphatase</fullName>
    </submittedName>
</protein>
<dbReference type="GO" id="GO:0004113">
    <property type="term" value="F:2',3'-cyclic-nucleotide 3'-phosphodiesterase activity"/>
    <property type="evidence" value="ECO:0007669"/>
    <property type="project" value="TreeGrafter"/>
</dbReference>
<dbReference type="GO" id="GO:0046872">
    <property type="term" value="F:metal ion binding"/>
    <property type="evidence" value="ECO:0007669"/>
    <property type="project" value="UniProtKB-KW"/>
</dbReference>
<dbReference type="InterPro" id="IPR029052">
    <property type="entry name" value="Metallo-depent_PP-like"/>
</dbReference>
<feature type="binding site" evidence="2">
    <location>
        <position position="175"/>
    </location>
    <ligand>
        <name>Fe cation</name>
        <dbReference type="ChEBI" id="CHEBI:24875"/>
        <label>1</label>
    </ligand>
</feature>
<keyword evidence="4" id="KW-1185">Reference proteome</keyword>
<feature type="binding site" evidence="2">
    <location>
        <position position="173"/>
    </location>
    <ligand>
        <name>Fe cation</name>
        <dbReference type="ChEBI" id="CHEBI:24875"/>
        <label>2</label>
    </ligand>
</feature>
<dbReference type="PIRSF" id="PIRSF004789">
    <property type="entry name" value="DR1281"/>
    <property type="match status" value="1"/>
</dbReference>
<proteinExistence type="predicted"/>
<organism evidence="3 4">
    <name type="scientific">Spiroplasma apis B31</name>
    <dbReference type="NCBI Taxonomy" id="1276258"/>
    <lineage>
        <taxon>Bacteria</taxon>
        <taxon>Bacillati</taxon>
        <taxon>Mycoplasmatota</taxon>
        <taxon>Mollicutes</taxon>
        <taxon>Entomoplasmatales</taxon>
        <taxon>Spiroplasmataceae</taxon>
        <taxon>Spiroplasma</taxon>
    </lineage>
</organism>
<keyword evidence="2" id="KW-0479">Metal-binding</keyword>
<dbReference type="PATRIC" id="fig|1276258.3.peg.831"/>
<feature type="binding site" evidence="2">
    <location>
        <position position="39"/>
    </location>
    <ligand>
        <name>Fe cation</name>
        <dbReference type="ChEBI" id="CHEBI:24875"/>
        <label>2</label>
    </ligand>
</feature>
<dbReference type="STRING" id="1276258.SAPIS_v1c08100"/>
<evidence type="ECO:0000313" key="4">
    <source>
        <dbReference type="Proteomes" id="UP000018550"/>
    </source>
</evidence>
<evidence type="ECO:0000313" key="3">
    <source>
        <dbReference type="EMBL" id="AHB36655.1"/>
    </source>
</evidence>
<reference evidence="3 4" key="1">
    <citation type="journal article" date="2014" name="Genome Announc.">
        <title>Complete Genome Sequence of Spiroplasma apis B31T (ATCC 33834), a Bacterium Associated with May Disease of Honeybees (Apis mellifera).</title>
        <authorList>
            <person name="Ku C."/>
            <person name="Lo W.S."/>
            <person name="Chen L.L."/>
            <person name="Kuo C.H."/>
        </authorList>
    </citation>
    <scope>NUCLEOTIDE SEQUENCE [LARGE SCALE GENOMIC DNA]</scope>
    <source>
        <strain evidence="3">B31</strain>
    </source>
</reference>
<dbReference type="InterPro" id="IPR005235">
    <property type="entry name" value="YmdB-like"/>
</dbReference>
<dbReference type="Gene3D" id="3.60.21.10">
    <property type="match status" value="1"/>
</dbReference>
<dbReference type="HOGENOM" id="CLU_068238_0_0_14"/>
<gene>
    <name evidence="3" type="primary">ymdB</name>
    <name evidence="3" type="ORF">SAPIS_v1c08100</name>
</gene>
<evidence type="ECO:0000256" key="1">
    <source>
        <dbReference type="PIRSR" id="PIRSR004789-50"/>
    </source>
</evidence>
<dbReference type="KEGG" id="sapi:SAPIS_v1c08100"/>
<dbReference type="AlphaFoldDB" id="V5RLF1"/>
<evidence type="ECO:0000256" key="2">
    <source>
        <dbReference type="PIRSR" id="PIRSR004789-51"/>
    </source>
</evidence>
<accession>V5RLF1</accession>
<dbReference type="Proteomes" id="UP000018550">
    <property type="component" value="Chromosome"/>
</dbReference>
<dbReference type="PANTHER" id="PTHR36303">
    <property type="entry name" value="2',3'-CYCLIC-NUCLEOTIDE 2'-PHOSPHODIESTERASE"/>
    <property type="match status" value="1"/>
</dbReference>
<feature type="active site" description="Proton donor" evidence="1">
    <location>
        <position position="68"/>
    </location>
</feature>